<dbReference type="VEuPathDB" id="FungiDB:PCH_Pc12g06010"/>
<dbReference type="AlphaFoldDB" id="B6GZX4"/>
<proteinExistence type="predicted"/>
<dbReference type="HOGENOM" id="CLU_2278369_0_0_1"/>
<reference evidence="1 2" key="1">
    <citation type="journal article" date="2008" name="Nat. Biotechnol.">
        <title>Genome sequencing and analysis of the filamentous fungus Penicillium chrysogenum.</title>
        <authorList>
            <person name="van den Berg M.A."/>
            <person name="Albang R."/>
            <person name="Albermann K."/>
            <person name="Badger J.H."/>
            <person name="Daran J.-M."/>
            <person name="Driessen A.J.M."/>
            <person name="Garcia-Estrada C."/>
            <person name="Fedorova N.D."/>
            <person name="Harris D.M."/>
            <person name="Heijne W.H.M."/>
            <person name="Joardar V.S."/>
            <person name="Kiel J.A.K.W."/>
            <person name="Kovalchuk A."/>
            <person name="Martin J.F."/>
            <person name="Nierman W.C."/>
            <person name="Nijland J.G."/>
            <person name="Pronk J.T."/>
            <person name="Roubos J.A."/>
            <person name="van der Klei I.J."/>
            <person name="van Peij N.N.M.E."/>
            <person name="Veenhuis M."/>
            <person name="von Doehren H."/>
            <person name="Wagner C."/>
            <person name="Wortman J.R."/>
            <person name="Bovenberg R.A.L."/>
        </authorList>
    </citation>
    <scope>NUCLEOTIDE SEQUENCE [LARGE SCALE GENOMIC DNA]</scope>
    <source>
        <strain evidence="2">ATCC 28089 / DSM 1075 / NRRL 1951 / Wisconsin 54-1255</strain>
    </source>
</reference>
<gene>
    <name evidence="1" type="ORF">Pc12g06010</name>
    <name evidence="1" type="ORF">PCH_Pc12g06010</name>
</gene>
<dbReference type="EMBL" id="AM920427">
    <property type="protein sequence ID" value="CAP80228.1"/>
    <property type="molecule type" value="Genomic_DNA"/>
</dbReference>
<keyword evidence="2" id="KW-1185">Reference proteome</keyword>
<dbReference type="Proteomes" id="UP000000724">
    <property type="component" value="Contig Pc00c12"/>
</dbReference>
<accession>B6GZX4</accession>
<evidence type="ECO:0000313" key="1">
    <source>
        <dbReference type="EMBL" id="CAP80228.1"/>
    </source>
</evidence>
<protein>
    <submittedName>
        <fullName evidence="1">Uncharacterized protein</fullName>
    </submittedName>
</protein>
<evidence type="ECO:0000313" key="2">
    <source>
        <dbReference type="Proteomes" id="UP000000724"/>
    </source>
</evidence>
<name>B6GZX4_PENRW</name>
<sequence length="102" mass="11161">MSNYIPQNSIAQFPLNINHASTSEHLTSGAQPWSPGLSQVICVGAPGHLLSPRKSISRFSYPKLNPPLSLSRMLLLHRIHAISVCDHEPAGKFMRPIGVVHC</sequence>
<organism evidence="1 2">
    <name type="scientific">Penicillium rubens (strain ATCC 28089 / DSM 1075 / NRRL 1951 / Wisconsin 54-1255)</name>
    <name type="common">Penicillium chrysogenum</name>
    <dbReference type="NCBI Taxonomy" id="500485"/>
    <lineage>
        <taxon>Eukaryota</taxon>
        <taxon>Fungi</taxon>
        <taxon>Dikarya</taxon>
        <taxon>Ascomycota</taxon>
        <taxon>Pezizomycotina</taxon>
        <taxon>Eurotiomycetes</taxon>
        <taxon>Eurotiomycetidae</taxon>
        <taxon>Eurotiales</taxon>
        <taxon>Aspergillaceae</taxon>
        <taxon>Penicillium</taxon>
        <taxon>Penicillium chrysogenum species complex</taxon>
    </lineage>
</organism>